<dbReference type="EMBL" id="RCUY01000002">
    <property type="protein sequence ID" value="RLP83928.1"/>
    <property type="molecule type" value="Genomic_DNA"/>
</dbReference>
<dbReference type="RefSeq" id="WP_121687551.1">
    <property type="nucleotide sequence ID" value="NZ_RCUY01000002.1"/>
</dbReference>
<keyword evidence="2" id="KW-1133">Transmembrane helix</keyword>
<dbReference type="AlphaFoldDB" id="A0A3L7AWL0"/>
<keyword evidence="4" id="KW-1185">Reference proteome</keyword>
<evidence type="ECO:0000256" key="2">
    <source>
        <dbReference type="SAM" id="Phobius"/>
    </source>
</evidence>
<reference evidence="3 4" key="1">
    <citation type="submission" date="2018-10" db="EMBL/GenBank/DDBJ databases">
        <authorList>
            <person name="Li J."/>
        </authorList>
    </citation>
    <scope>NUCLEOTIDE SEQUENCE [LARGE SCALE GENOMIC DNA]</scope>
    <source>
        <strain evidence="3 4">JCM 11654</strain>
    </source>
</reference>
<feature type="transmembrane region" description="Helical" evidence="2">
    <location>
        <begin position="190"/>
        <end position="215"/>
    </location>
</feature>
<dbReference type="Proteomes" id="UP000269438">
    <property type="component" value="Unassembled WGS sequence"/>
</dbReference>
<feature type="transmembrane region" description="Helical" evidence="2">
    <location>
        <begin position="157"/>
        <end position="178"/>
    </location>
</feature>
<feature type="compositionally biased region" description="Pro residues" evidence="1">
    <location>
        <begin position="122"/>
        <end position="134"/>
    </location>
</feature>
<evidence type="ECO:0000313" key="4">
    <source>
        <dbReference type="Proteomes" id="UP000269438"/>
    </source>
</evidence>
<comment type="caution">
    <text evidence="3">The sequence shown here is derived from an EMBL/GenBank/DDBJ whole genome shotgun (WGS) entry which is preliminary data.</text>
</comment>
<name>A0A3L7AWL0_9MICO</name>
<feature type="compositionally biased region" description="Pro residues" evidence="1">
    <location>
        <begin position="29"/>
        <end position="45"/>
    </location>
</feature>
<gene>
    <name evidence="3" type="ORF">D9V34_03740</name>
</gene>
<feature type="compositionally biased region" description="Low complexity" evidence="1">
    <location>
        <begin position="59"/>
        <end position="68"/>
    </location>
</feature>
<feature type="compositionally biased region" description="Polar residues" evidence="1">
    <location>
        <begin position="1"/>
        <end position="25"/>
    </location>
</feature>
<proteinExistence type="predicted"/>
<feature type="region of interest" description="Disordered" evidence="1">
    <location>
        <begin position="1"/>
        <end position="143"/>
    </location>
</feature>
<protein>
    <submittedName>
        <fullName evidence="3">Uncharacterized protein</fullName>
    </submittedName>
</protein>
<organism evidence="3 4">
    <name type="scientific">Mycetocola lacteus</name>
    <dbReference type="NCBI Taxonomy" id="76637"/>
    <lineage>
        <taxon>Bacteria</taxon>
        <taxon>Bacillati</taxon>
        <taxon>Actinomycetota</taxon>
        <taxon>Actinomycetes</taxon>
        <taxon>Micrococcales</taxon>
        <taxon>Microbacteriaceae</taxon>
        <taxon>Mycetocola</taxon>
    </lineage>
</organism>
<accession>A0A3L7AWL0</accession>
<sequence length="284" mass="29182">MSTPEENQNGTPRESDPTDASTPSQALPGFPPPEQPPTAYPPQPNPAEGAPQAYPPQPGYGQQSDPAPTAYPAPGAPQAYPPQPGNSQPGYGQPGYGQPGYPQPGYGQPAAEQPGYPQAPGAYPPPLGSAPPVSPAQFGQPAQIPPQVSQPLAKFTLIQYGVLALGALINTWVGLFTGGDPALAQLDNNFLVISGIFASIFTIAIAAGSAALIFFPVRRGRAWGRTVGTIFASFSGLFGVIQLIGSLIGLASAPGTALLGIVLALAAVAVSAYWLVLAWRKPRV</sequence>
<feature type="compositionally biased region" description="Low complexity" evidence="1">
    <location>
        <begin position="99"/>
        <end position="121"/>
    </location>
</feature>
<evidence type="ECO:0000313" key="3">
    <source>
        <dbReference type="EMBL" id="RLP83928.1"/>
    </source>
</evidence>
<evidence type="ECO:0000256" key="1">
    <source>
        <dbReference type="SAM" id="MobiDB-lite"/>
    </source>
</evidence>
<feature type="transmembrane region" description="Helical" evidence="2">
    <location>
        <begin position="257"/>
        <end position="279"/>
    </location>
</feature>
<keyword evidence="2" id="KW-0812">Transmembrane</keyword>
<feature type="transmembrane region" description="Helical" evidence="2">
    <location>
        <begin position="227"/>
        <end position="251"/>
    </location>
</feature>
<keyword evidence="2" id="KW-0472">Membrane</keyword>
<feature type="compositionally biased region" description="Pro residues" evidence="1">
    <location>
        <begin position="69"/>
        <end position="84"/>
    </location>
</feature>